<dbReference type="RefSeq" id="WP_344430724.1">
    <property type="nucleotide sequence ID" value="NZ_BAAANN010000051.1"/>
</dbReference>
<keyword evidence="3" id="KW-1185">Reference proteome</keyword>
<proteinExistence type="predicted"/>
<accession>A0ABN2SMM4</accession>
<dbReference type="InterPro" id="IPR025164">
    <property type="entry name" value="Toastrack_DUF4097"/>
</dbReference>
<evidence type="ECO:0000313" key="3">
    <source>
        <dbReference type="Proteomes" id="UP001501116"/>
    </source>
</evidence>
<reference evidence="2 3" key="1">
    <citation type="journal article" date="2019" name="Int. J. Syst. Evol. Microbiol.">
        <title>The Global Catalogue of Microorganisms (GCM) 10K type strain sequencing project: providing services to taxonomists for standard genome sequencing and annotation.</title>
        <authorList>
            <consortium name="The Broad Institute Genomics Platform"/>
            <consortium name="The Broad Institute Genome Sequencing Center for Infectious Disease"/>
            <person name="Wu L."/>
            <person name="Ma J."/>
        </authorList>
    </citation>
    <scope>NUCLEOTIDE SEQUENCE [LARGE SCALE GENOMIC DNA]</scope>
    <source>
        <strain evidence="2 3">JCM 14545</strain>
    </source>
</reference>
<comment type="caution">
    <text evidence="2">The sequence shown here is derived from an EMBL/GenBank/DDBJ whole genome shotgun (WGS) entry which is preliminary data.</text>
</comment>
<evidence type="ECO:0000259" key="1">
    <source>
        <dbReference type="Pfam" id="PF13349"/>
    </source>
</evidence>
<gene>
    <name evidence="2" type="ORF">GCM10009754_79480</name>
</gene>
<dbReference type="Pfam" id="PF13349">
    <property type="entry name" value="DUF4097"/>
    <property type="match status" value="1"/>
</dbReference>
<feature type="domain" description="DUF4097" evidence="1">
    <location>
        <begin position="62"/>
        <end position="273"/>
    </location>
</feature>
<name>A0ABN2SMM4_9PSEU</name>
<dbReference type="Proteomes" id="UP001501116">
    <property type="component" value="Unassembled WGS sequence"/>
</dbReference>
<organism evidence="2 3">
    <name type="scientific">Amycolatopsis minnesotensis</name>
    <dbReference type="NCBI Taxonomy" id="337894"/>
    <lineage>
        <taxon>Bacteria</taxon>
        <taxon>Bacillati</taxon>
        <taxon>Actinomycetota</taxon>
        <taxon>Actinomycetes</taxon>
        <taxon>Pseudonocardiales</taxon>
        <taxon>Pseudonocardiaceae</taxon>
        <taxon>Amycolatopsis</taxon>
    </lineage>
</organism>
<evidence type="ECO:0000313" key="2">
    <source>
        <dbReference type="EMBL" id="GAA1989324.1"/>
    </source>
</evidence>
<protein>
    <submittedName>
        <fullName evidence="2">DUF4097 family beta strand repeat-containing protein</fullName>
    </submittedName>
</protein>
<sequence>MPTFATPGPIATTVEVAGARVRVTASDRTDTAVLVEPVDGANRSHVRVAARTKVEFADGHLSVRTTTSGDRDGSVVIAIDLPAGSSLAAYLAYSAVRADGRFGDCELHQASGQVQFDRVGALRANVSSGEVEVGHIAGRADIEGGAFALRIGAVTGAVELSNSGGRTWIGEASGELDLSSAGCDFDIDRADGDVTAETASGAIRIGRMTNGVAKLTNGSGNIEVGITEGTAVSTDVVSERGAVHNFVVSQGEPGAAEDRVSVHARTRHGDITIQRAGAQEASVVSTS</sequence>
<dbReference type="EMBL" id="BAAANN010000051">
    <property type="protein sequence ID" value="GAA1989324.1"/>
    <property type="molecule type" value="Genomic_DNA"/>
</dbReference>